<organism evidence="1">
    <name type="scientific">Rhizophagus irregularis (strain DAOM 181602 / DAOM 197198 / MUCL 43194)</name>
    <name type="common">Arbuscular mycorrhizal fungus</name>
    <name type="synonym">Glomus intraradices</name>
    <dbReference type="NCBI Taxonomy" id="747089"/>
    <lineage>
        <taxon>Eukaryota</taxon>
        <taxon>Fungi</taxon>
        <taxon>Fungi incertae sedis</taxon>
        <taxon>Mucoromycota</taxon>
        <taxon>Glomeromycotina</taxon>
        <taxon>Glomeromycetes</taxon>
        <taxon>Glomerales</taxon>
        <taxon>Glomeraceae</taxon>
        <taxon>Rhizophagus</taxon>
    </lineage>
</organism>
<name>U9V7Y7_RHIID</name>
<reference evidence="1" key="1">
    <citation type="submission" date="2013-07" db="EMBL/GenBank/DDBJ databases">
        <title>The genome of an arbuscular mycorrhizal fungus provides insights into the evolution of the oldest plant symbiosis.</title>
        <authorList>
            <consortium name="DOE Joint Genome Institute"/>
            <person name="Tisserant E."/>
            <person name="Malbreil M."/>
            <person name="Kuo A."/>
            <person name="Kohler A."/>
            <person name="Symeonidi A."/>
            <person name="Balestrini R."/>
            <person name="Charron P."/>
            <person name="Duensing N."/>
            <person name="Frei-dit-Frey N."/>
            <person name="Gianinazzi-Pearson V."/>
            <person name="Gilbert B."/>
            <person name="Handa Y."/>
            <person name="Hijri M."/>
            <person name="Kaul R."/>
            <person name="Kawaguchi M."/>
            <person name="Krajinski F."/>
            <person name="Lammers P."/>
            <person name="Lapierre D."/>
            <person name="Masclaux F.G."/>
            <person name="Murat C."/>
            <person name="Morin E."/>
            <person name="Ndikumana S."/>
            <person name="Pagni M."/>
            <person name="Petitpierre D."/>
            <person name="Requena N."/>
            <person name="Rosikiewicz P."/>
            <person name="Riley R."/>
            <person name="Saito K."/>
            <person name="San Clemente H."/>
            <person name="Shapiro H."/>
            <person name="van Tuinen D."/>
            <person name="Becard G."/>
            <person name="Bonfante P."/>
            <person name="Paszkowski U."/>
            <person name="Shachar-Hill Y."/>
            <person name="Young J.P."/>
            <person name="Sanders I.R."/>
            <person name="Henrissat B."/>
            <person name="Rensing S.A."/>
            <person name="Grigoriev I.V."/>
            <person name="Corradi N."/>
            <person name="Roux C."/>
            <person name="Martin F."/>
        </authorList>
    </citation>
    <scope>NUCLEOTIDE SEQUENCE</scope>
    <source>
        <strain evidence="1">DAOM 197198</strain>
    </source>
</reference>
<gene>
    <name evidence="1" type="ORF">GLOINDRAFT_14849</name>
</gene>
<dbReference type="VEuPathDB" id="FungiDB:RhiirFUN_001828"/>
<dbReference type="EMBL" id="KI274291">
    <property type="protein sequence ID" value="ESA24006.1"/>
    <property type="molecule type" value="Genomic_DNA"/>
</dbReference>
<dbReference type="AlphaFoldDB" id="U9V7Y7"/>
<protein>
    <submittedName>
        <fullName evidence="1">Uncharacterized protein</fullName>
    </submittedName>
</protein>
<dbReference type="HOGENOM" id="CLU_021542_4_0_1"/>
<evidence type="ECO:0000313" key="1">
    <source>
        <dbReference type="EMBL" id="ESA24006.1"/>
    </source>
</evidence>
<proteinExistence type="predicted"/>
<sequence>MSKQFFSGLSQNYMEILEDDEYYDVTIEVGEDPSEDPNKYLIENKSMLQQYCTSLWPNFLKKPLGGIRSLNGQNDQNVLENLELLAAADQLQELVDYLQSIKSVWIKQHFELTHRTSFQSSNLLELQRCCTQVYLT</sequence>
<accession>U9V7Y7</accession>